<dbReference type="SUPFAM" id="SSF55729">
    <property type="entry name" value="Acyl-CoA N-acyltransferases (Nat)"/>
    <property type="match status" value="1"/>
</dbReference>
<organism evidence="2 3">
    <name type="scientific">Mediterraneibacter hominis</name>
    <dbReference type="NCBI Taxonomy" id="2763054"/>
    <lineage>
        <taxon>Bacteria</taxon>
        <taxon>Bacillati</taxon>
        <taxon>Bacillota</taxon>
        <taxon>Clostridia</taxon>
        <taxon>Lachnospirales</taxon>
        <taxon>Lachnospiraceae</taxon>
        <taxon>Mediterraneibacter</taxon>
    </lineage>
</organism>
<dbReference type="PROSITE" id="PS51186">
    <property type="entry name" value="GNAT"/>
    <property type="match status" value="1"/>
</dbReference>
<feature type="domain" description="N-acetyltransferase" evidence="1">
    <location>
        <begin position="1"/>
        <end position="176"/>
    </location>
</feature>
<keyword evidence="3" id="KW-1185">Reference proteome</keyword>
<dbReference type="Proteomes" id="UP000652477">
    <property type="component" value="Unassembled WGS sequence"/>
</dbReference>
<name>A0A923RQ43_9FIRM</name>
<dbReference type="Gene3D" id="3.40.630.30">
    <property type="match status" value="1"/>
</dbReference>
<dbReference type="Pfam" id="PF00583">
    <property type="entry name" value="Acetyltransf_1"/>
    <property type="match status" value="1"/>
</dbReference>
<evidence type="ECO:0000259" key="1">
    <source>
        <dbReference type="PROSITE" id="PS51186"/>
    </source>
</evidence>
<comment type="caution">
    <text evidence="2">The sequence shown here is derived from an EMBL/GenBank/DDBJ whole genome shotgun (WGS) entry which is preliminary data.</text>
</comment>
<evidence type="ECO:0000313" key="2">
    <source>
        <dbReference type="EMBL" id="MBC5689101.1"/>
    </source>
</evidence>
<dbReference type="EMBL" id="JACOPF010000001">
    <property type="protein sequence ID" value="MBC5689101.1"/>
    <property type="molecule type" value="Genomic_DNA"/>
</dbReference>
<sequence>MHFNWYMDSSFLLHLYGRYFWYLEVSRATQAIAAYYGDELAGVLLADMKGEPQKYRSLGKTLYVKLFDTLQRLFAKGGIDIYDNTNRELYSQYCKTHKPDGEITFLAANPQVKGKGIGTLLLNELKSREKGKQVYLYTDNACTYQFYEHRGFIRSGEKEILLKLGKKTVPLKCFLYSKLL</sequence>
<accession>A0A923RQ43</accession>
<evidence type="ECO:0000313" key="3">
    <source>
        <dbReference type="Proteomes" id="UP000652477"/>
    </source>
</evidence>
<gene>
    <name evidence="2" type="ORF">H8S37_09200</name>
</gene>
<protein>
    <submittedName>
        <fullName evidence="2">GNAT family N-acetyltransferase</fullName>
    </submittedName>
</protein>
<reference evidence="2" key="1">
    <citation type="submission" date="2020-08" db="EMBL/GenBank/DDBJ databases">
        <title>Genome public.</title>
        <authorList>
            <person name="Liu C."/>
            <person name="Sun Q."/>
        </authorList>
    </citation>
    <scope>NUCLEOTIDE SEQUENCE</scope>
    <source>
        <strain evidence="2">NSJ-55</strain>
    </source>
</reference>
<dbReference type="InterPro" id="IPR000182">
    <property type="entry name" value="GNAT_dom"/>
</dbReference>
<proteinExistence type="predicted"/>
<dbReference type="InterPro" id="IPR016181">
    <property type="entry name" value="Acyl_CoA_acyltransferase"/>
</dbReference>
<dbReference type="AlphaFoldDB" id="A0A923RQ43"/>
<dbReference type="GO" id="GO:0016747">
    <property type="term" value="F:acyltransferase activity, transferring groups other than amino-acyl groups"/>
    <property type="evidence" value="ECO:0007669"/>
    <property type="project" value="InterPro"/>
</dbReference>